<comment type="caution">
    <text evidence="1">The sequence shown here is derived from an EMBL/GenBank/DDBJ whole genome shotgun (WGS) entry which is preliminary data.</text>
</comment>
<name>A0AA90TXE2_9EURY</name>
<dbReference type="AlphaFoldDB" id="A0AA90TXE2"/>
<keyword evidence="2" id="KW-1185">Reference proteome</keyword>
<protein>
    <submittedName>
        <fullName evidence="1">Uncharacterized protein</fullName>
    </submittedName>
</protein>
<evidence type="ECO:0000313" key="1">
    <source>
        <dbReference type="EMBL" id="MDR6221638.1"/>
    </source>
</evidence>
<reference evidence="1 2" key="1">
    <citation type="submission" date="2023-07" db="EMBL/GenBank/DDBJ databases">
        <title>Genomic Encyclopedia of Type Strains, Phase IV (KMG-IV): sequencing the most valuable type-strain genomes for metagenomic binning, comparative biology and taxonomic classification.</title>
        <authorList>
            <person name="Goeker M."/>
        </authorList>
    </citation>
    <scope>NUCLEOTIDE SEQUENCE [LARGE SCALE GENOMIC DNA]</scope>
    <source>
        <strain evidence="1 2">DSM 17273</strain>
    </source>
</reference>
<dbReference type="EMBL" id="JAVDQI010000001">
    <property type="protein sequence ID" value="MDR6221638.1"/>
    <property type="molecule type" value="Genomic_DNA"/>
</dbReference>
<evidence type="ECO:0000313" key="2">
    <source>
        <dbReference type="Proteomes" id="UP001185015"/>
    </source>
</evidence>
<gene>
    <name evidence="1" type="ORF">J2750_000070</name>
</gene>
<accession>A0AA90TXE2</accession>
<dbReference type="RefSeq" id="WP_270096535.1">
    <property type="nucleotide sequence ID" value="NZ_JAQFFK010000003.1"/>
</dbReference>
<dbReference type="Proteomes" id="UP001185015">
    <property type="component" value="Unassembled WGS sequence"/>
</dbReference>
<organism evidence="1 2">
    <name type="scientific">Methanococcoides alaskense</name>
    <dbReference type="NCBI Taxonomy" id="325778"/>
    <lineage>
        <taxon>Archaea</taxon>
        <taxon>Methanobacteriati</taxon>
        <taxon>Methanobacteriota</taxon>
        <taxon>Stenosarchaea group</taxon>
        <taxon>Methanomicrobia</taxon>
        <taxon>Methanosarcinales</taxon>
        <taxon>Methanosarcinaceae</taxon>
        <taxon>Methanococcoides</taxon>
    </lineage>
</organism>
<proteinExistence type="predicted"/>
<sequence length="126" mass="14877">MKFQNDRFSNTNHEPDPILQFKELNGHINLFEDHLVVDRLPFHKFLRSKLSEKYTLPLSQISEIHFRRASSFKKGYVRFISIGKDASYLSFFAIDKDDGTVVITKNNNDFVVRFIMRIHELNQSIN</sequence>